<accession>J0NYK3</accession>
<protein>
    <submittedName>
        <fullName evidence="4">Transcriptional regulators containing an AAA-type ATPase domain and a DNA-binding domain</fullName>
    </submittedName>
</protein>
<dbReference type="EMBL" id="JH719942">
    <property type="protein sequence ID" value="EJF52594.1"/>
    <property type="molecule type" value="Genomic_DNA"/>
</dbReference>
<organism evidence="4 5">
    <name type="scientific">Saprospira grandis DSM 2844</name>
    <dbReference type="NCBI Taxonomy" id="694433"/>
    <lineage>
        <taxon>Bacteria</taxon>
        <taxon>Pseudomonadati</taxon>
        <taxon>Bacteroidota</taxon>
        <taxon>Saprospiria</taxon>
        <taxon>Saprospirales</taxon>
        <taxon>Saprospiraceae</taxon>
        <taxon>Saprospira</taxon>
    </lineage>
</organism>
<dbReference type="GO" id="GO:0003677">
    <property type="term" value="F:DNA binding"/>
    <property type="evidence" value="ECO:0007669"/>
    <property type="project" value="UniProtKB-KW"/>
</dbReference>
<dbReference type="CDD" id="cd00009">
    <property type="entry name" value="AAA"/>
    <property type="match status" value="1"/>
</dbReference>
<feature type="domain" description="Sigma-54 factor interaction" evidence="3">
    <location>
        <begin position="315"/>
        <end position="503"/>
    </location>
</feature>
<sequence>MTMAKENIYISWHYTTHGTAFLQHQLAAFWRGELQLSEKPLYKEGLCQLELSEAFSASRQPGFLFDRVYYLCAEQAVLDRLSLRRLSYRKNMYEVDKAVAETQMQEVWREVIAQDLPSWVDEMAYVKAHYSSRLGDFEGQIWRDMQHYPIDSQLAWFRRKSPAAPYYRARFEAVHFSQEELPNLRDEQSILAVLQGFFKNILAHHGAEANYIINVSLGSNETQVAWFVLAEAGLLPPNCRFIKVYDVKTKGKDPRFKNFQIQEIPSRLISSLSANLYEHDNLQSPLRRLADLKMKTYIEQGFAILILGERGTGKSRMISRLERENRKVLAINCASFDDDNKAESEFFGHAKGAYTGAEQAKKGLFEEARDGILFFDEVHHLSKRVQGKLMKALQTDENNNYRFRPMGDSQEQQSQFTAVFASNKSIEELRELLLADFFDRISQLLIELPPLRESRDEIEKDWETVWTQLRFAPSYPCPKSPELFRWLKKQPLWGNFRDLQKIAIYYKAFLDLPKEAQQLEGVEQPLDFAKKEFKAYHGHFPKQTKLPRAFQELFDLELIASETKEKTYKILEKRYKKALIAWVEENFPAQQVWEILDMSESSYYKMKKEG</sequence>
<dbReference type="HOGENOM" id="CLU_447515_0_0_10"/>
<dbReference type="SUPFAM" id="SSF52540">
    <property type="entry name" value="P-loop containing nucleoside triphosphate hydrolases"/>
    <property type="match status" value="1"/>
</dbReference>
<dbReference type="InterPro" id="IPR003593">
    <property type="entry name" value="AAA+_ATPase"/>
</dbReference>
<dbReference type="AlphaFoldDB" id="J0NYK3"/>
<evidence type="ECO:0000256" key="1">
    <source>
        <dbReference type="ARBA" id="ARBA00022741"/>
    </source>
</evidence>
<proteinExistence type="predicted"/>
<dbReference type="InterPro" id="IPR002078">
    <property type="entry name" value="Sigma_54_int"/>
</dbReference>
<name>J0NYK3_9BACT</name>
<reference evidence="5" key="1">
    <citation type="journal article" date="2012" name="Stand. Genomic Sci.">
        <title>Permanent draft genome sequence of the gliding predator Saprospira grandis strain Sa g1 (= HR1).</title>
        <authorList>
            <person name="Mavromatis K."/>
            <person name="Chertkov O."/>
            <person name="Lapidus A."/>
            <person name="Nolan M."/>
            <person name="Lucas S."/>
            <person name="Tice H."/>
            <person name="Del Rio T.G."/>
            <person name="Cheng J.F."/>
            <person name="Han C."/>
            <person name="Tapia R."/>
            <person name="Bruce D."/>
            <person name="Goodwin L.A."/>
            <person name="Pitluck S."/>
            <person name="Huntemann M."/>
            <person name="Liolios K."/>
            <person name="Pagani I."/>
            <person name="Ivanova N."/>
            <person name="Mikhailova N."/>
            <person name="Pati A."/>
            <person name="Chen A."/>
            <person name="Palaniappan K."/>
            <person name="Land M."/>
            <person name="Brambilla E.M."/>
            <person name="Rohde M."/>
            <person name="Spring S."/>
            <person name="Goker M."/>
            <person name="Detter J.C."/>
            <person name="Bristow J."/>
            <person name="Eisen J.A."/>
            <person name="Markowitz V."/>
            <person name="Hugenholtz P."/>
            <person name="Kyrpides N.C."/>
            <person name="Klenk H.P."/>
            <person name="Woyke T."/>
        </authorList>
    </citation>
    <scope>NUCLEOTIDE SEQUENCE [LARGE SCALE GENOMIC DNA]</scope>
    <source>
        <strain evidence="5">DSM 2844</strain>
    </source>
</reference>
<keyword evidence="4" id="KW-0238">DNA-binding</keyword>
<dbReference type="Proteomes" id="UP000005113">
    <property type="component" value="Unassembled WGS sequence"/>
</dbReference>
<evidence type="ECO:0000259" key="3">
    <source>
        <dbReference type="PROSITE" id="PS50045"/>
    </source>
</evidence>
<dbReference type="PANTHER" id="PTHR32071">
    <property type="entry name" value="TRANSCRIPTIONAL REGULATORY PROTEIN"/>
    <property type="match status" value="1"/>
</dbReference>
<keyword evidence="2" id="KW-0067">ATP-binding</keyword>
<evidence type="ECO:0000313" key="5">
    <source>
        <dbReference type="Proteomes" id="UP000005113"/>
    </source>
</evidence>
<dbReference type="Gene3D" id="3.40.50.300">
    <property type="entry name" value="P-loop containing nucleotide triphosphate hydrolases"/>
    <property type="match status" value="1"/>
</dbReference>
<dbReference type="Pfam" id="PF00158">
    <property type="entry name" value="Sigma54_activat"/>
    <property type="match status" value="1"/>
</dbReference>
<keyword evidence="1" id="KW-0547">Nucleotide-binding</keyword>
<dbReference type="GO" id="GO:0005524">
    <property type="term" value="F:ATP binding"/>
    <property type="evidence" value="ECO:0007669"/>
    <property type="project" value="UniProtKB-KW"/>
</dbReference>
<gene>
    <name evidence="4" type="ORF">SapgrDRAFT_0859</name>
</gene>
<evidence type="ECO:0000313" key="4">
    <source>
        <dbReference type="EMBL" id="EJF52594.1"/>
    </source>
</evidence>
<dbReference type="PROSITE" id="PS50045">
    <property type="entry name" value="SIGMA54_INTERACT_4"/>
    <property type="match status" value="1"/>
</dbReference>
<dbReference type="GO" id="GO:0006355">
    <property type="term" value="P:regulation of DNA-templated transcription"/>
    <property type="evidence" value="ECO:0007669"/>
    <property type="project" value="InterPro"/>
</dbReference>
<dbReference type="SMART" id="SM00382">
    <property type="entry name" value="AAA"/>
    <property type="match status" value="1"/>
</dbReference>
<evidence type="ECO:0000256" key="2">
    <source>
        <dbReference type="ARBA" id="ARBA00022840"/>
    </source>
</evidence>
<dbReference type="InterPro" id="IPR027417">
    <property type="entry name" value="P-loop_NTPase"/>
</dbReference>